<dbReference type="KEGG" id="halx:M0R89_17685"/>
<proteinExistence type="predicted"/>
<evidence type="ECO:0000256" key="3">
    <source>
        <dbReference type="SAM" id="Phobius"/>
    </source>
</evidence>
<protein>
    <submittedName>
        <fullName evidence="5">PKD domain-containing protein</fullName>
    </submittedName>
</protein>
<dbReference type="GeneID" id="72187070"/>
<feature type="region of interest" description="Disordered" evidence="2">
    <location>
        <begin position="25"/>
        <end position="55"/>
    </location>
</feature>
<dbReference type="CDD" id="cd00146">
    <property type="entry name" value="PKD"/>
    <property type="match status" value="2"/>
</dbReference>
<dbReference type="RefSeq" id="WP_248650398.1">
    <property type="nucleotide sequence ID" value="NZ_CP096659.1"/>
</dbReference>
<evidence type="ECO:0000256" key="2">
    <source>
        <dbReference type="SAM" id="MobiDB-lite"/>
    </source>
</evidence>
<dbReference type="InterPro" id="IPR000601">
    <property type="entry name" value="PKD_dom"/>
</dbReference>
<sequence length="741" mass="76756">MRRTVVAAVFAVLIAAAPIAGPVAAGGANASAPDEAANAPGPSARWSQTVGGGDDDKLATGVKVDGGYLVVGWSNSSTEGAHDGYVAMLDRAGQTKWERSYGESGVDRIYDVEKVEDGYLLAGMSAESSGDAWDGWVLKVGPEGEKRWSKTYGERGPEEFWSLAKSAGNIYVSGWTDDDGSAEAWTMQLTRGGDKVWSETYDTPRAGSDEYVNSIFVTDGGHLLMTGTTTSDRADPADAWVLKVEGDGERDWSKTYGGAEYDRIHDATVASDGGFVLAGRTASQGAGEQDGWMLKIDGDGERQWGRTFGTERSDAFYGIHNDPDGGYVVSGTKHVLGDEGADGWIVKTASSGKRDWGKTYGDSYWDKFWPVVEGHGGGFLAVGESTSYGESRDGWVVRVGGPSVAAIEDADANRTGTTVTLDGSPVRAVTLADSNVSGVLAVAERTNASALSPPGDALYAVEMNGPPALENGSATVEFAVRTGAVESDLSDVRVAQRTADGWSLLETTVVSDSNGTAVLSADVGGTGTLAVTSVPAPSASIDARTAVPVGESVALSASGSTAENGSLTAYEWSVGAKSATGEAANFSFDSPGKRTVNLTVTDQHGLRDTATKTLVVNDRPEINVETPDSMTVGKAGEFSADVSDDVGNVTVTWRFGDGAVTGESVEHSFGSPGTRTVTVVAKDEYGATVTKKVKVEVAAQGQQATTGTTQTDADGGVPGFGVSVTLVALVAAALVAVRLRD</sequence>
<dbReference type="SMART" id="SM00089">
    <property type="entry name" value="PKD"/>
    <property type="match status" value="2"/>
</dbReference>
<dbReference type="InterPro" id="IPR011047">
    <property type="entry name" value="Quinoprotein_ADH-like_sf"/>
</dbReference>
<dbReference type="PANTHER" id="PTHR42754:SF1">
    <property type="entry name" value="LIPOPROTEIN"/>
    <property type="match status" value="1"/>
</dbReference>
<feature type="compositionally biased region" description="Low complexity" evidence="2">
    <location>
        <begin position="25"/>
        <end position="41"/>
    </location>
</feature>
<organism evidence="5 6">
    <name type="scientific">Halorussus limi</name>
    <dbReference type="NCBI Taxonomy" id="2938695"/>
    <lineage>
        <taxon>Archaea</taxon>
        <taxon>Methanobacteriati</taxon>
        <taxon>Methanobacteriota</taxon>
        <taxon>Stenosarchaea group</taxon>
        <taxon>Halobacteria</taxon>
        <taxon>Halobacteriales</taxon>
        <taxon>Haladaptataceae</taxon>
        <taxon>Halorussus</taxon>
    </lineage>
</organism>
<name>A0A8U0HTC2_9EURY</name>
<feature type="transmembrane region" description="Helical" evidence="3">
    <location>
        <begin position="717"/>
        <end position="737"/>
    </location>
</feature>
<dbReference type="InterPro" id="IPR035986">
    <property type="entry name" value="PKD_dom_sf"/>
</dbReference>
<dbReference type="SUPFAM" id="SSF49299">
    <property type="entry name" value="PKD domain"/>
    <property type="match status" value="2"/>
</dbReference>
<keyword evidence="6" id="KW-1185">Reference proteome</keyword>
<dbReference type="GO" id="GO:0005886">
    <property type="term" value="C:plasma membrane"/>
    <property type="evidence" value="ECO:0007669"/>
    <property type="project" value="UniProtKB-SubCell"/>
</dbReference>
<dbReference type="Gene3D" id="2.60.40.10">
    <property type="entry name" value="Immunoglobulins"/>
    <property type="match status" value="2"/>
</dbReference>
<keyword evidence="3" id="KW-0472">Membrane</keyword>
<evidence type="ECO:0000256" key="1">
    <source>
        <dbReference type="ARBA" id="ARBA00022729"/>
    </source>
</evidence>
<dbReference type="PROSITE" id="PS50093">
    <property type="entry name" value="PKD"/>
    <property type="match status" value="2"/>
</dbReference>
<dbReference type="PANTHER" id="PTHR42754">
    <property type="entry name" value="ENDOGLUCANASE"/>
    <property type="match status" value="1"/>
</dbReference>
<dbReference type="InterPro" id="IPR013783">
    <property type="entry name" value="Ig-like_fold"/>
</dbReference>
<accession>A0A8U0HTC2</accession>
<dbReference type="InterPro" id="IPR022409">
    <property type="entry name" value="PKD/Chitinase_dom"/>
</dbReference>
<evidence type="ECO:0000259" key="4">
    <source>
        <dbReference type="PROSITE" id="PS50093"/>
    </source>
</evidence>
<feature type="domain" description="PKD" evidence="4">
    <location>
        <begin position="619"/>
        <end position="702"/>
    </location>
</feature>
<dbReference type="NCBIfam" id="TIGR04126">
    <property type="entry name" value="PGF_CTERM"/>
    <property type="match status" value="1"/>
</dbReference>
<evidence type="ECO:0000313" key="6">
    <source>
        <dbReference type="Proteomes" id="UP000830729"/>
    </source>
</evidence>
<dbReference type="Proteomes" id="UP000830729">
    <property type="component" value="Chromosome"/>
</dbReference>
<keyword evidence="1" id="KW-0732">Signal</keyword>
<dbReference type="SUPFAM" id="SSF50998">
    <property type="entry name" value="Quinoprotein alcohol dehydrogenase-like"/>
    <property type="match status" value="1"/>
</dbReference>
<dbReference type="AlphaFoldDB" id="A0A8U0HTC2"/>
<gene>
    <name evidence="5" type="ORF">M0R89_17685</name>
</gene>
<reference evidence="5 6" key="1">
    <citation type="submission" date="2022-04" db="EMBL/GenBank/DDBJ databases">
        <title>Diverse halophilic archaea isolated from saline environments.</title>
        <authorList>
            <person name="Cui H.-L."/>
        </authorList>
    </citation>
    <scope>NUCLEOTIDE SEQUENCE [LARGE SCALE GENOMIC DNA]</scope>
    <source>
        <strain evidence="5 6">XZYJT49</strain>
    </source>
</reference>
<dbReference type="EMBL" id="CP096659">
    <property type="protein sequence ID" value="UPV74352.1"/>
    <property type="molecule type" value="Genomic_DNA"/>
</dbReference>
<evidence type="ECO:0000313" key="5">
    <source>
        <dbReference type="EMBL" id="UPV74352.1"/>
    </source>
</evidence>
<dbReference type="InterPro" id="IPR026371">
    <property type="entry name" value="PGF_CTERM"/>
</dbReference>
<dbReference type="GO" id="GO:0030115">
    <property type="term" value="C:S-layer"/>
    <property type="evidence" value="ECO:0007669"/>
    <property type="project" value="UniProtKB-SubCell"/>
</dbReference>
<dbReference type="Pfam" id="PF18911">
    <property type="entry name" value="PKD_4"/>
    <property type="match status" value="2"/>
</dbReference>
<feature type="domain" description="PKD" evidence="4">
    <location>
        <begin position="536"/>
        <end position="616"/>
    </location>
</feature>
<keyword evidence="3" id="KW-1133">Transmembrane helix</keyword>
<keyword evidence="3" id="KW-0812">Transmembrane</keyword>